<comment type="caution">
    <text evidence="2">The sequence shown here is derived from an EMBL/GenBank/DDBJ whole genome shotgun (WGS) entry which is preliminary data.</text>
</comment>
<gene>
    <name evidence="2" type="ORF">H8B15_18775</name>
</gene>
<organism evidence="2 3">
    <name type="scientific">Hymenobacter citatus</name>
    <dbReference type="NCBI Taxonomy" id="2763506"/>
    <lineage>
        <taxon>Bacteria</taxon>
        <taxon>Pseudomonadati</taxon>
        <taxon>Bacteroidota</taxon>
        <taxon>Cytophagia</taxon>
        <taxon>Cytophagales</taxon>
        <taxon>Hymenobacteraceae</taxon>
        <taxon>Hymenobacter</taxon>
    </lineage>
</organism>
<name>A0ABR7MR02_9BACT</name>
<feature type="signal peptide" evidence="1">
    <location>
        <begin position="1"/>
        <end position="18"/>
    </location>
</feature>
<dbReference type="PROSITE" id="PS51257">
    <property type="entry name" value="PROKAR_LIPOPROTEIN"/>
    <property type="match status" value="1"/>
</dbReference>
<dbReference type="EMBL" id="JACSCY010000020">
    <property type="protein sequence ID" value="MBC6612973.1"/>
    <property type="molecule type" value="Genomic_DNA"/>
</dbReference>
<evidence type="ECO:0000313" key="3">
    <source>
        <dbReference type="Proteomes" id="UP000622017"/>
    </source>
</evidence>
<evidence type="ECO:0008006" key="4">
    <source>
        <dbReference type="Google" id="ProtNLM"/>
    </source>
</evidence>
<keyword evidence="1" id="KW-0732">Signal</keyword>
<protein>
    <recommendedName>
        <fullName evidence="4">DUF4270 family protein</fullName>
    </recommendedName>
</protein>
<feature type="chain" id="PRO_5046618973" description="DUF4270 family protein" evidence="1">
    <location>
        <begin position="19"/>
        <end position="329"/>
    </location>
</feature>
<keyword evidence="3" id="KW-1185">Reference proteome</keyword>
<dbReference type="Proteomes" id="UP000622017">
    <property type="component" value="Unassembled WGS sequence"/>
</dbReference>
<reference evidence="2 3" key="1">
    <citation type="submission" date="2020-08" db="EMBL/GenBank/DDBJ databases">
        <title>Hymenobacter sp.</title>
        <authorList>
            <person name="Kim M.K."/>
        </authorList>
    </citation>
    <scope>NUCLEOTIDE SEQUENCE [LARGE SCALE GENOMIC DNA]</scope>
    <source>
        <strain evidence="2 3">BT507</strain>
    </source>
</reference>
<accession>A0ABR7MR02</accession>
<proteinExistence type="predicted"/>
<sequence length="329" mass="36247">MLLRFSLWLMLGTLVLTACQPDLESGPLLDFVGGSRYTAYTRIINTPADTLTYKIFAATTKAQGSDTADAPNLTNMRVTVTYTPRLNPVDYIGLSVPDLYTRGDTLVVFNQKMRRKTFAFQNTFSTRSTSGRETWKFEATDEDGNTSTTSFRITLRNADSTLAYHRYTVGLQAPRTFTSRSYIALLPGLTFPRYIGSQTDSPGVPYSDVYGLIDLVYLPGAANSIVLASPSDSTLSLSTLWPRDSTKRRTTLLRSTNLNASTFAAASSPNDLTTAYNNGTTPTAVRTETLVKGRVYAFRTQDAKFGLIYVENIITTPIPAAKLQVHITK</sequence>
<dbReference type="RefSeq" id="WP_187321189.1">
    <property type="nucleotide sequence ID" value="NZ_JACSCY010000020.1"/>
</dbReference>
<evidence type="ECO:0000313" key="2">
    <source>
        <dbReference type="EMBL" id="MBC6612973.1"/>
    </source>
</evidence>
<evidence type="ECO:0000256" key="1">
    <source>
        <dbReference type="SAM" id="SignalP"/>
    </source>
</evidence>